<evidence type="ECO:0000313" key="13">
    <source>
        <dbReference type="Proteomes" id="UP001596447"/>
    </source>
</evidence>
<evidence type="ECO:0000256" key="10">
    <source>
        <dbReference type="PROSITE-ProRule" id="PRU00469"/>
    </source>
</evidence>
<sequence length="311" mass="34437">MSSEPLRAETASTVDTTDACPECGGALARDDGRAEVACTECGLVVDADRVDHGPEWRSFEEDEGKGRVGAPLTQRVHDRGLSTTIGWRDADASGNAITGRQREQLRRLRKWNRRFQTRDAADRNLRHALGEIERMAAALGLPESTREVASTIYRRALEANLIKGHSIESMASASLYGAARQQHIPRSLDELETVSRVDRKRIQRSYRRVARQLGLEIEPADPRAYTKRFCSDLDLSSETERLAVDLLNAATAANFHSGKSPVSLAAAAVYAAARMTNESRTQQAVGEVAQVSEITIRTRYQELVELYEEQA</sequence>
<evidence type="ECO:0000256" key="7">
    <source>
        <dbReference type="ARBA" id="ARBA00023015"/>
    </source>
</evidence>
<dbReference type="Gene3D" id="1.10.472.10">
    <property type="entry name" value="Cyclin-like"/>
    <property type="match status" value="1"/>
</dbReference>
<accession>A0ABD5Z5B0</accession>
<feature type="binding site" evidence="9">
    <location>
        <position position="20"/>
    </location>
    <ligand>
        <name>Zn(2+)</name>
        <dbReference type="ChEBI" id="CHEBI:29105"/>
    </ligand>
</feature>
<name>A0ABD5Z5B0_9EURY</name>
<dbReference type="InterPro" id="IPR036915">
    <property type="entry name" value="Cyclin-like_sf"/>
</dbReference>
<evidence type="ECO:0000313" key="12">
    <source>
        <dbReference type="EMBL" id="MFC7200198.1"/>
    </source>
</evidence>
<feature type="repeat" description="1" evidence="9">
    <location>
        <begin position="130"/>
        <end position="213"/>
    </location>
</feature>
<evidence type="ECO:0000256" key="4">
    <source>
        <dbReference type="ARBA" id="ARBA00022737"/>
    </source>
</evidence>
<dbReference type="PROSITE" id="PS51134">
    <property type="entry name" value="ZF_TFIIB"/>
    <property type="match status" value="1"/>
</dbReference>
<evidence type="ECO:0000256" key="5">
    <source>
        <dbReference type="ARBA" id="ARBA00022771"/>
    </source>
</evidence>
<evidence type="ECO:0000256" key="8">
    <source>
        <dbReference type="ARBA" id="ARBA00023163"/>
    </source>
</evidence>
<evidence type="ECO:0000256" key="9">
    <source>
        <dbReference type="HAMAP-Rule" id="MF_00383"/>
    </source>
</evidence>
<dbReference type="GO" id="GO:0008270">
    <property type="term" value="F:zinc ion binding"/>
    <property type="evidence" value="ECO:0007669"/>
    <property type="project" value="UniProtKB-UniRule"/>
</dbReference>
<dbReference type="GO" id="GO:0003700">
    <property type="term" value="F:DNA-binding transcription factor activity"/>
    <property type="evidence" value="ECO:0007669"/>
    <property type="project" value="UniProtKB-UniRule"/>
</dbReference>
<dbReference type="InterPro" id="IPR000812">
    <property type="entry name" value="TFIIB"/>
</dbReference>
<feature type="binding site" evidence="9">
    <location>
        <position position="23"/>
    </location>
    <ligand>
        <name>Zn(2+)</name>
        <dbReference type="ChEBI" id="CHEBI:29105"/>
    </ligand>
</feature>
<keyword evidence="3 9" id="KW-0479">Metal-binding</keyword>
<dbReference type="EMBL" id="JBHTAR010000011">
    <property type="protein sequence ID" value="MFC7200198.1"/>
    <property type="molecule type" value="Genomic_DNA"/>
</dbReference>
<dbReference type="RefSeq" id="WP_279526986.1">
    <property type="nucleotide sequence ID" value="NZ_CP122312.1"/>
</dbReference>
<dbReference type="GO" id="GO:0006352">
    <property type="term" value="P:DNA-templated transcription initiation"/>
    <property type="evidence" value="ECO:0007669"/>
    <property type="project" value="UniProtKB-UniRule"/>
</dbReference>
<organism evidence="12 13">
    <name type="scientific">Halospeciosus flavus</name>
    <dbReference type="NCBI Taxonomy" id="3032283"/>
    <lineage>
        <taxon>Archaea</taxon>
        <taxon>Methanobacteriati</taxon>
        <taxon>Methanobacteriota</taxon>
        <taxon>Stenosarchaea group</taxon>
        <taxon>Halobacteria</taxon>
        <taxon>Halobacteriales</taxon>
        <taxon>Halobacteriaceae</taxon>
        <taxon>Halospeciosus</taxon>
    </lineage>
</organism>
<dbReference type="Gene3D" id="1.10.472.170">
    <property type="match status" value="1"/>
</dbReference>
<dbReference type="SUPFAM" id="SSF47954">
    <property type="entry name" value="Cyclin-like"/>
    <property type="match status" value="2"/>
</dbReference>
<dbReference type="SMART" id="SM00385">
    <property type="entry name" value="CYCLIN"/>
    <property type="match status" value="2"/>
</dbReference>
<evidence type="ECO:0000256" key="1">
    <source>
        <dbReference type="ARBA" id="ARBA00010857"/>
    </source>
</evidence>
<feature type="binding site" evidence="9">
    <location>
        <position position="38"/>
    </location>
    <ligand>
        <name>Zn(2+)</name>
        <dbReference type="ChEBI" id="CHEBI:29105"/>
    </ligand>
</feature>
<keyword evidence="5 10" id="KW-0863">Zinc-finger</keyword>
<dbReference type="Pfam" id="PF08271">
    <property type="entry name" value="Zn_Ribbon_TF"/>
    <property type="match status" value="1"/>
</dbReference>
<dbReference type="PANTHER" id="PTHR11618:SF13">
    <property type="entry name" value="TRANSCRIPTION INITIATION FACTOR IIB"/>
    <property type="match status" value="1"/>
</dbReference>
<keyword evidence="7 9" id="KW-0805">Transcription regulation</keyword>
<comment type="caution">
    <text evidence="12">The sequence shown here is derived from an EMBL/GenBank/DDBJ whole genome shotgun (WGS) entry which is preliminary data.</text>
</comment>
<comment type="function">
    <text evidence="9">Stabilizes TBP binding to an archaeal box-A promoter. Also responsible for recruiting RNA polymerase II to the pre-initiation complex (DNA-TBP-TFIIB).</text>
</comment>
<dbReference type="FunFam" id="1.10.472.170:FF:000001">
    <property type="entry name" value="Transcription initiation factor IIB"/>
    <property type="match status" value="1"/>
</dbReference>
<dbReference type="InterPro" id="IPR013150">
    <property type="entry name" value="TFIIB_cyclin"/>
</dbReference>
<dbReference type="SUPFAM" id="SSF57783">
    <property type="entry name" value="Zinc beta-ribbon"/>
    <property type="match status" value="1"/>
</dbReference>
<reference evidence="12 13" key="1">
    <citation type="journal article" date="2019" name="Int. J. Syst. Evol. Microbiol.">
        <title>The Global Catalogue of Microorganisms (GCM) 10K type strain sequencing project: providing services to taxonomists for standard genome sequencing and annotation.</title>
        <authorList>
            <consortium name="The Broad Institute Genomics Platform"/>
            <consortium name="The Broad Institute Genome Sequencing Center for Infectious Disease"/>
            <person name="Wu L."/>
            <person name="Ma J."/>
        </authorList>
    </citation>
    <scope>NUCLEOTIDE SEQUENCE [LARGE SCALE GENOMIC DNA]</scope>
    <source>
        <strain evidence="12 13">XZGYJ-43</strain>
    </source>
</reference>
<keyword evidence="4 9" id="KW-0677">Repeat</keyword>
<dbReference type="AlphaFoldDB" id="A0ABD5Z5B0"/>
<dbReference type="InterPro" id="IPR013137">
    <property type="entry name" value="Znf_TFIIB"/>
</dbReference>
<feature type="repeat" description="2" evidence="9">
    <location>
        <begin position="224"/>
        <end position="305"/>
    </location>
</feature>
<comment type="similarity">
    <text evidence="1 9">Belongs to the TFIIB family.</text>
</comment>
<dbReference type="InterPro" id="IPR013763">
    <property type="entry name" value="Cyclin-like_dom"/>
</dbReference>
<keyword evidence="8 9" id="KW-0804">Transcription</keyword>
<protein>
    <recommendedName>
        <fullName evidence="2 9">Transcription initiation factor IIB</fullName>
        <shortName evidence="9">TFIIB</shortName>
    </recommendedName>
</protein>
<proteinExistence type="inferred from homology"/>
<feature type="binding site" evidence="9">
    <location>
        <position position="41"/>
    </location>
    <ligand>
        <name>Zn(2+)</name>
        <dbReference type="ChEBI" id="CHEBI:29105"/>
    </ligand>
</feature>
<dbReference type="Proteomes" id="UP001596447">
    <property type="component" value="Unassembled WGS sequence"/>
</dbReference>
<dbReference type="InterPro" id="IPR023486">
    <property type="entry name" value="TFIIB_CS"/>
</dbReference>
<evidence type="ECO:0000256" key="3">
    <source>
        <dbReference type="ARBA" id="ARBA00022723"/>
    </source>
</evidence>
<gene>
    <name evidence="9" type="primary">tfb</name>
    <name evidence="12" type="ORF">ACFQJ9_12390</name>
</gene>
<dbReference type="InterPro" id="IPR023484">
    <property type="entry name" value="TFIIB_arc"/>
</dbReference>
<dbReference type="PROSITE" id="PS00782">
    <property type="entry name" value="TFIIB"/>
    <property type="match status" value="1"/>
</dbReference>
<evidence type="ECO:0000259" key="11">
    <source>
        <dbReference type="PROSITE" id="PS51134"/>
    </source>
</evidence>
<dbReference type="HAMAP" id="MF_00383">
    <property type="entry name" value="TF2B_arch"/>
    <property type="match status" value="1"/>
</dbReference>
<dbReference type="PANTHER" id="PTHR11618">
    <property type="entry name" value="TRANSCRIPTION INITIATION FACTOR IIB-RELATED"/>
    <property type="match status" value="1"/>
</dbReference>
<evidence type="ECO:0000256" key="6">
    <source>
        <dbReference type="ARBA" id="ARBA00022833"/>
    </source>
</evidence>
<keyword evidence="6 9" id="KW-0862">Zinc</keyword>
<evidence type="ECO:0000256" key="2">
    <source>
        <dbReference type="ARBA" id="ARBA00013932"/>
    </source>
</evidence>
<keyword evidence="13" id="KW-1185">Reference proteome</keyword>
<dbReference type="Pfam" id="PF00382">
    <property type="entry name" value="TFIIB"/>
    <property type="match status" value="2"/>
</dbReference>
<dbReference type="PRINTS" id="PR00685">
    <property type="entry name" value="TIFACTORIIB"/>
</dbReference>
<feature type="domain" description="TFIIB-type" evidence="11">
    <location>
        <begin position="16"/>
        <end position="46"/>
    </location>
</feature>